<dbReference type="AlphaFoldDB" id="A0A5M3XKY3"/>
<feature type="domain" description="SEFIR" evidence="2">
    <location>
        <begin position="235"/>
        <end position="374"/>
    </location>
</feature>
<dbReference type="GO" id="GO:0007165">
    <property type="term" value="P:signal transduction"/>
    <property type="evidence" value="ECO:0007669"/>
    <property type="project" value="InterPro"/>
</dbReference>
<accession>A0A5M3XKY3</accession>
<protein>
    <recommendedName>
        <fullName evidence="2">SEFIR domain-containing protein</fullName>
    </recommendedName>
</protein>
<dbReference type="InterPro" id="IPR035897">
    <property type="entry name" value="Toll_tir_struct_dom_sf"/>
</dbReference>
<organism evidence="3 4">
    <name type="scientific">Acrocarpospora pleiomorpha</name>
    <dbReference type="NCBI Taxonomy" id="90975"/>
    <lineage>
        <taxon>Bacteria</taxon>
        <taxon>Bacillati</taxon>
        <taxon>Actinomycetota</taxon>
        <taxon>Actinomycetes</taxon>
        <taxon>Streptosporangiales</taxon>
        <taxon>Streptosporangiaceae</taxon>
        <taxon>Acrocarpospora</taxon>
    </lineage>
</organism>
<dbReference type="RefSeq" id="WP_170321545.1">
    <property type="nucleotide sequence ID" value="NZ_BAAAHM010000032.1"/>
</dbReference>
<dbReference type="EMBL" id="BLAF01000019">
    <property type="protein sequence ID" value="GES20829.1"/>
    <property type="molecule type" value="Genomic_DNA"/>
</dbReference>
<feature type="region of interest" description="Disordered" evidence="1">
    <location>
        <begin position="196"/>
        <end position="235"/>
    </location>
</feature>
<dbReference type="InterPro" id="IPR000157">
    <property type="entry name" value="TIR_dom"/>
</dbReference>
<evidence type="ECO:0000259" key="2">
    <source>
        <dbReference type="PROSITE" id="PS51534"/>
    </source>
</evidence>
<dbReference type="SUPFAM" id="SSF52200">
    <property type="entry name" value="Toll/Interleukin receptor TIR domain"/>
    <property type="match status" value="1"/>
</dbReference>
<evidence type="ECO:0000256" key="1">
    <source>
        <dbReference type="SAM" id="MobiDB-lite"/>
    </source>
</evidence>
<evidence type="ECO:0000313" key="3">
    <source>
        <dbReference type="EMBL" id="GES20829.1"/>
    </source>
</evidence>
<evidence type="ECO:0000313" key="4">
    <source>
        <dbReference type="Proteomes" id="UP000377595"/>
    </source>
</evidence>
<gene>
    <name evidence="3" type="ORF">Aple_037250</name>
</gene>
<dbReference type="Pfam" id="PF13676">
    <property type="entry name" value="TIR_2"/>
    <property type="match status" value="1"/>
</dbReference>
<sequence>MDLQSDQDLIGDIPLYLTPASKSVESAPNKIALGLIKLRKWQVHRLAPLAAGFDRQDAYLVRVNYEFDIAPDVPPPLWAEVQFEFMLEEVTVVDAMPRAVTAPAAASSWTLTGELQFARRDGDGHGWPAGSPAAAIALPAISPDIECFGVGGELVRWRHTGKVPPGTHTGVFALLVPAQHDTLPVTAEGTYYVRTPPDLQLRPTGRRDAFDVPLRSRHRATGTSPAKDAGSRGRGPRVFVSYAQESRAHKDAVRDLCTLLLDQGLDVHYDQQGLDKRRNWDRWINTQIQRAHYVIVVASPAYREAGDGSLPEGVRLGVRFEYARLADLLHRFPDEWTEKILPVVLPGRSHEEIPLSFLPGLADYYPVTDMTEQGARKLLRVLLRQADTS</sequence>
<proteinExistence type="predicted"/>
<dbReference type="Gene3D" id="3.40.50.10140">
    <property type="entry name" value="Toll/interleukin-1 receptor homology (TIR) domain"/>
    <property type="match status" value="1"/>
</dbReference>
<dbReference type="Proteomes" id="UP000377595">
    <property type="component" value="Unassembled WGS sequence"/>
</dbReference>
<name>A0A5M3XKY3_9ACTN</name>
<reference evidence="3 4" key="1">
    <citation type="submission" date="2019-10" db="EMBL/GenBank/DDBJ databases">
        <title>Whole genome shotgun sequence of Acrocarpospora pleiomorpha NBRC 16267.</title>
        <authorList>
            <person name="Ichikawa N."/>
            <person name="Kimura A."/>
            <person name="Kitahashi Y."/>
            <person name="Komaki H."/>
            <person name="Oguchi A."/>
        </authorList>
    </citation>
    <scope>NUCLEOTIDE SEQUENCE [LARGE SCALE GENOMIC DNA]</scope>
    <source>
        <strain evidence="3 4">NBRC 16267</strain>
    </source>
</reference>
<dbReference type="InterPro" id="IPR013568">
    <property type="entry name" value="SEFIR_dom"/>
</dbReference>
<dbReference type="PROSITE" id="PS51534">
    <property type="entry name" value="SEFIR"/>
    <property type="match status" value="1"/>
</dbReference>
<keyword evidence="4" id="KW-1185">Reference proteome</keyword>
<comment type="caution">
    <text evidence="3">The sequence shown here is derived from an EMBL/GenBank/DDBJ whole genome shotgun (WGS) entry which is preliminary data.</text>
</comment>